<reference evidence="2" key="1">
    <citation type="journal article" date="2013" name="BMC Microbiol.">
        <title>Taxonomy and evolution of bacteriochlorophyll a-containing members of the OM60/NOR5 clade of marine gammaproteobacteria: description of Luminiphilus syltensis gen. nov., sp. nov., reclassification of Haliea rubra as Pseudohaliea rubra gen. nov., comb. nov., and emendation of Chromatocurvus halotolerans.</title>
        <authorList>
            <person name="Spring S."/>
            <person name="Riedel T."/>
            <person name="Sproer C."/>
            <person name="Yan S."/>
            <person name="Harder J."/>
            <person name="Fuchs B.M."/>
        </authorList>
    </citation>
    <scope>NUCLEOTIDE SEQUENCE [LARGE SCALE GENOMIC DNA]</scope>
    <source>
        <strain evidence="2">NOR51-B</strain>
    </source>
</reference>
<protein>
    <submittedName>
        <fullName evidence="1">Helix-turn-helix DNA binding protein</fullName>
    </submittedName>
</protein>
<keyword evidence="2" id="KW-1185">Reference proteome</keyword>
<dbReference type="STRING" id="565045.NOR51B_1377"/>
<dbReference type="EMBL" id="DS999411">
    <property type="protein sequence ID" value="EED35432.1"/>
    <property type="molecule type" value="Genomic_DNA"/>
</dbReference>
<evidence type="ECO:0000313" key="1">
    <source>
        <dbReference type="EMBL" id="EED35432.1"/>
    </source>
</evidence>
<dbReference type="HOGENOM" id="CLU_3081492_0_0_6"/>
<name>B8KXN5_9GAMM</name>
<organism evidence="1 2">
    <name type="scientific">Luminiphilus syltensis NOR5-1B</name>
    <dbReference type="NCBI Taxonomy" id="565045"/>
    <lineage>
        <taxon>Bacteria</taxon>
        <taxon>Pseudomonadati</taxon>
        <taxon>Pseudomonadota</taxon>
        <taxon>Gammaproteobacteria</taxon>
        <taxon>Cellvibrionales</taxon>
        <taxon>Halieaceae</taxon>
        <taxon>Luminiphilus</taxon>
    </lineage>
</organism>
<accession>B8KXN5</accession>
<evidence type="ECO:0000313" key="2">
    <source>
        <dbReference type="Proteomes" id="UP000004699"/>
    </source>
</evidence>
<dbReference type="eggNOG" id="COG3620">
    <property type="taxonomic scope" value="Bacteria"/>
</dbReference>
<proteinExistence type="predicted"/>
<dbReference type="AlphaFoldDB" id="B8KXN5"/>
<gene>
    <name evidence="1" type="ORF">NOR51B_1377</name>
</gene>
<sequence>MEKRTDMYLSTLRNHIRAMGGELDIIARFPDGEVRIQNFAESSDEKQVDLAE</sequence>
<dbReference type="Proteomes" id="UP000004699">
    <property type="component" value="Unassembled WGS sequence"/>
</dbReference>